<accession>A0A1H1QL14</accession>
<dbReference type="Gene3D" id="3.40.630.30">
    <property type="match status" value="1"/>
</dbReference>
<dbReference type="CDD" id="cd04301">
    <property type="entry name" value="NAT_SF"/>
    <property type="match status" value="1"/>
</dbReference>
<feature type="domain" description="N-acetyltransferase" evidence="3">
    <location>
        <begin position="1"/>
        <end position="148"/>
    </location>
</feature>
<dbReference type="PANTHER" id="PTHR43877:SF2">
    <property type="entry name" value="AMINOALKYLPHOSPHONATE N-ACETYLTRANSFERASE-RELATED"/>
    <property type="match status" value="1"/>
</dbReference>
<keyword evidence="5" id="KW-1185">Reference proteome</keyword>
<protein>
    <submittedName>
        <fullName evidence="4">L-amino acid N-acyltransferase YncA</fullName>
    </submittedName>
</protein>
<evidence type="ECO:0000256" key="2">
    <source>
        <dbReference type="ARBA" id="ARBA00023315"/>
    </source>
</evidence>
<sequence length="148" mass="16342">MIRLARRDDAPALATLLRDFNAEFGSAAPGHSELAGRFGRLLATPAAFAVLADPDVGFALVTLRPTPYWDGPLAVLDELYVRPAHRSGGVGSLLLARAEEELTRRGCRELHINVDAEDTGARRFYERHGYSNRDPESGSEMYAYLREL</sequence>
<proteinExistence type="predicted"/>
<name>A0A1H1QL14_9CORY</name>
<reference evidence="4 5" key="1">
    <citation type="submission" date="2016-10" db="EMBL/GenBank/DDBJ databases">
        <authorList>
            <person name="de Groot N.N."/>
        </authorList>
    </citation>
    <scope>NUCLEOTIDE SEQUENCE [LARGE SCALE GENOMIC DNA]</scope>
    <source>
        <strain evidence="4 5">DSM 45434</strain>
    </source>
</reference>
<dbReference type="RefSeq" id="WP_019194097.1">
    <property type="nucleotide sequence ID" value="NZ_LT629765.1"/>
</dbReference>
<evidence type="ECO:0000256" key="1">
    <source>
        <dbReference type="ARBA" id="ARBA00022679"/>
    </source>
</evidence>
<dbReference type="GO" id="GO:0016747">
    <property type="term" value="F:acyltransferase activity, transferring groups other than amino-acyl groups"/>
    <property type="evidence" value="ECO:0007669"/>
    <property type="project" value="InterPro"/>
</dbReference>
<evidence type="ECO:0000313" key="4">
    <source>
        <dbReference type="EMBL" id="SDS23589.1"/>
    </source>
</evidence>
<dbReference type="STRING" id="1203190.GCA_000312345_01266"/>
<dbReference type="EMBL" id="LT629765">
    <property type="protein sequence ID" value="SDS23589.1"/>
    <property type="molecule type" value="Genomic_DNA"/>
</dbReference>
<keyword evidence="1 4" id="KW-0808">Transferase</keyword>
<keyword evidence="2 4" id="KW-0012">Acyltransferase</keyword>
<dbReference type="PANTHER" id="PTHR43877">
    <property type="entry name" value="AMINOALKYLPHOSPHONATE N-ACETYLTRANSFERASE-RELATED-RELATED"/>
    <property type="match status" value="1"/>
</dbReference>
<dbReference type="InterPro" id="IPR050832">
    <property type="entry name" value="Bact_Acetyltransf"/>
</dbReference>
<dbReference type="Pfam" id="PF00583">
    <property type="entry name" value="Acetyltransf_1"/>
    <property type="match status" value="1"/>
</dbReference>
<dbReference type="PROSITE" id="PS51186">
    <property type="entry name" value="GNAT"/>
    <property type="match status" value="1"/>
</dbReference>
<dbReference type="InterPro" id="IPR016181">
    <property type="entry name" value="Acyl_CoA_acyltransferase"/>
</dbReference>
<organism evidence="4 5">
    <name type="scientific">Corynebacterium timonense</name>
    <dbReference type="NCBI Taxonomy" id="441500"/>
    <lineage>
        <taxon>Bacteria</taxon>
        <taxon>Bacillati</taxon>
        <taxon>Actinomycetota</taxon>
        <taxon>Actinomycetes</taxon>
        <taxon>Mycobacteriales</taxon>
        <taxon>Corynebacteriaceae</taxon>
        <taxon>Corynebacterium</taxon>
    </lineage>
</organism>
<evidence type="ECO:0000313" key="5">
    <source>
        <dbReference type="Proteomes" id="UP000182237"/>
    </source>
</evidence>
<gene>
    <name evidence="4" type="ORF">SAMN04488539_1277</name>
</gene>
<dbReference type="OrthoDB" id="9805924at2"/>
<dbReference type="InterPro" id="IPR000182">
    <property type="entry name" value="GNAT_dom"/>
</dbReference>
<dbReference type="SUPFAM" id="SSF55729">
    <property type="entry name" value="Acyl-CoA N-acyltransferases (Nat)"/>
    <property type="match status" value="1"/>
</dbReference>
<dbReference type="Proteomes" id="UP000182237">
    <property type="component" value="Chromosome I"/>
</dbReference>
<evidence type="ECO:0000259" key="3">
    <source>
        <dbReference type="PROSITE" id="PS51186"/>
    </source>
</evidence>
<dbReference type="eggNOG" id="COG1247">
    <property type="taxonomic scope" value="Bacteria"/>
</dbReference>
<dbReference type="AlphaFoldDB" id="A0A1H1QL14"/>